<dbReference type="Pfam" id="PF04598">
    <property type="entry name" value="Gasdermin"/>
    <property type="match status" value="1"/>
</dbReference>
<organism evidence="5 6">
    <name type="scientific">Ridgeia piscesae</name>
    <name type="common">Tubeworm</name>
    <dbReference type="NCBI Taxonomy" id="27915"/>
    <lineage>
        <taxon>Eukaryota</taxon>
        <taxon>Metazoa</taxon>
        <taxon>Spiralia</taxon>
        <taxon>Lophotrochozoa</taxon>
        <taxon>Annelida</taxon>
        <taxon>Polychaeta</taxon>
        <taxon>Sedentaria</taxon>
        <taxon>Canalipalpata</taxon>
        <taxon>Sabellida</taxon>
        <taxon>Siboglinidae</taxon>
        <taxon>Ridgeia</taxon>
    </lineage>
</organism>
<evidence type="ECO:0000313" key="5">
    <source>
        <dbReference type="EMBL" id="KAK2183695.1"/>
    </source>
</evidence>
<evidence type="ECO:0000256" key="1">
    <source>
        <dbReference type="ARBA" id="ARBA00004308"/>
    </source>
</evidence>
<dbReference type="EMBL" id="JAODUO010000299">
    <property type="protein sequence ID" value="KAK2183695.1"/>
    <property type="molecule type" value="Genomic_DNA"/>
</dbReference>
<name>A0AAD9L6R0_RIDPI</name>
<dbReference type="GO" id="GO:0012505">
    <property type="term" value="C:endomembrane system"/>
    <property type="evidence" value="ECO:0007669"/>
    <property type="project" value="UniProtKB-SubCell"/>
</dbReference>
<comment type="similarity">
    <text evidence="2">Belongs to the gasdermin family.</text>
</comment>
<dbReference type="InterPro" id="IPR042377">
    <property type="entry name" value="GSDME"/>
</dbReference>
<evidence type="ECO:0000256" key="2">
    <source>
        <dbReference type="ARBA" id="ARBA00009279"/>
    </source>
</evidence>
<evidence type="ECO:0000313" key="6">
    <source>
        <dbReference type="Proteomes" id="UP001209878"/>
    </source>
</evidence>
<comment type="subcellular location">
    <subcellularLocation>
        <location evidence="1">Endomembrane system</location>
    </subcellularLocation>
</comment>
<accession>A0AAD9L6R0</accession>
<gene>
    <name evidence="5" type="ORF">NP493_299g00026</name>
</gene>
<evidence type="ECO:0000256" key="3">
    <source>
        <dbReference type="ARBA" id="ARBA00023136"/>
    </source>
</evidence>
<dbReference type="Proteomes" id="UP001209878">
    <property type="component" value="Unassembled WGS sequence"/>
</dbReference>
<comment type="caution">
    <text evidence="5">The sequence shown here is derived from an EMBL/GenBank/DDBJ whole genome shotgun (WGS) entry which is preliminary data.</text>
</comment>
<keyword evidence="6" id="KW-1185">Reference proteome</keyword>
<dbReference type="PANTHER" id="PTHR15207">
    <property type="entry name" value="NONSYNDROMIC HEARING IMPAIRMENT PROTEIN"/>
    <property type="match status" value="1"/>
</dbReference>
<evidence type="ECO:0000259" key="4">
    <source>
        <dbReference type="Pfam" id="PF04598"/>
    </source>
</evidence>
<proteinExistence type="inferred from homology"/>
<dbReference type="InterPro" id="IPR040460">
    <property type="entry name" value="Gasdermin_pore"/>
</dbReference>
<dbReference type="GO" id="GO:0012501">
    <property type="term" value="P:programmed cell death"/>
    <property type="evidence" value="ECO:0007669"/>
    <property type="project" value="InterPro"/>
</dbReference>
<dbReference type="GO" id="GO:0005737">
    <property type="term" value="C:cytoplasm"/>
    <property type="evidence" value="ECO:0007669"/>
    <property type="project" value="TreeGrafter"/>
</dbReference>
<sequence length="463" mass="51075">MFEATVTKFVKSVGEGSLVPVPDLDEADRCVPFAVCVKKNRRWFWQSPRFEPSPFLLHQLSTTPTEAWESDIEVKQHPLVVYNKTHNFSLSGKIGGSLYKLLEADVKGSDSVNVSAKFGSVDKLEVDIPALMILLQKKSLDLKNEFVVQVQQNKRKVLCVVVGSAQLTQEGTVEVSVMQTESETVDTSKLLPVAPNAEEDESFSNTNKKTFTLPKGTVLAYNVCELKVSGEGGLELIVDKDVEGHFDTVDAESSDLSLRETFSALLDQDETKRRQIYSTVVDLCDHPKDVRFLSALMESSLPEGAMTVEKLQGKLACDIETWKALLQLAGFSINTGGVICGPKEETATLECFRCLFEALDELSDEAMLLLRDCSDQTVAPPLIYLLSQTVSSQPTRKDDPKLVDLFRQANPGLTFVGKIGYMFSGDQVVSPTGQMSELHGALRAVFVLSALQESTGRHWCHLL</sequence>
<dbReference type="AlphaFoldDB" id="A0AAD9L6R0"/>
<dbReference type="PANTHER" id="PTHR15207:SF3">
    <property type="entry name" value="DEAFNESS, AUTOSOMAL DOMINANT 5-RELATED"/>
    <property type="match status" value="1"/>
</dbReference>
<feature type="domain" description="Gasdermin pore forming" evidence="4">
    <location>
        <begin position="1"/>
        <end position="246"/>
    </location>
</feature>
<reference evidence="5" key="1">
    <citation type="journal article" date="2023" name="Mol. Biol. Evol.">
        <title>Third-Generation Sequencing Reveals the Adaptive Role of the Epigenome in Three Deep-Sea Polychaetes.</title>
        <authorList>
            <person name="Perez M."/>
            <person name="Aroh O."/>
            <person name="Sun Y."/>
            <person name="Lan Y."/>
            <person name="Juniper S.K."/>
            <person name="Young C.R."/>
            <person name="Angers B."/>
            <person name="Qian P.Y."/>
        </authorList>
    </citation>
    <scope>NUCLEOTIDE SEQUENCE</scope>
    <source>
        <strain evidence="5">R07B-5</strain>
    </source>
</reference>
<keyword evidence="3" id="KW-0472">Membrane</keyword>
<protein>
    <recommendedName>
        <fullName evidence="4">Gasdermin pore forming domain-containing protein</fullName>
    </recommendedName>
</protein>